<dbReference type="InterPro" id="IPR038770">
    <property type="entry name" value="Na+/solute_symporter_sf"/>
</dbReference>
<dbReference type="EMBL" id="GBEZ01007355">
    <property type="protein sequence ID" value="JAC78102.1"/>
    <property type="molecule type" value="Transcribed_RNA"/>
</dbReference>
<keyword evidence="2" id="KW-0472">Membrane</keyword>
<protein>
    <submittedName>
        <fullName evidence="3">Cysteine proteinase cathepsin f</fullName>
    </submittedName>
</protein>
<feature type="transmembrane region" description="Helical" evidence="2">
    <location>
        <begin position="69"/>
        <end position="92"/>
    </location>
</feature>
<proteinExistence type="predicted"/>
<organism evidence="3">
    <name type="scientific">Tetraselmis sp. GSL018</name>
    <dbReference type="NCBI Taxonomy" id="582737"/>
    <lineage>
        <taxon>Eukaryota</taxon>
        <taxon>Viridiplantae</taxon>
        <taxon>Chlorophyta</taxon>
        <taxon>core chlorophytes</taxon>
        <taxon>Chlorodendrophyceae</taxon>
        <taxon>Chlorodendrales</taxon>
        <taxon>Chlorodendraceae</taxon>
        <taxon>Tetraselmis</taxon>
    </lineage>
</organism>
<dbReference type="Gene3D" id="1.20.1530.20">
    <property type="match status" value="1"/>
</dbReference>
<name>A0A061RZ11_9CHLO</name>
<dbReference type="InterPro" id="IPR016833">
    <property type="entry name" value="Put_Na-Bile_cotransptr"/>
</dbReference>
<keyword evidence="2" id="KW-1133">Transmembrane helix</keyword>
<reference evidence="3" key="1">
    <citation type="submission" date="2014-05" db="EMBL/GenBank/DDBJ databases">
        <title>The transcriptome of the halophilic microalga Tetraselmis sp. GSL018 isolated from the Great Salt Lake, Utah.</title>
        <authorList>
            <person name="Jinkerson R.E."/>
            <person name="D'Adamo S."/>
            <person name="Posewitz M.C."/>
        </authorList>
    </citation>
    <scope>NUCLEOTIDE SEQUENCE</scope>
    <source>
        <strain evidence="3">GSL018</strain>
    </source>
</reference>
<dbReference type="GO" id="GO:0009941">
    <property type="term" value="C:chloroplast envelope"/>
    <property type="evidence" value="ECO:0007669"/>
    <property type="project" value="TreeGrafter"/>
</dbReference>
<dbReference type="AlphaFoldDB" id="A0A061RZ11"/>
<sequence length="436" mass="45758">MSVTSEHKSSESTPVDSSVAAQFDGGVEKQINGHANGSGENADSAPLRKRCCKLELSLASLRAFVIKHFLPLGFCVALAVGLGFPLPGAWLAGFEFGGYKLAQSVCIVLIFIVSGLTLKTSEVTAAIKAWLAYTYGIIAILFLTPFAGLAILQIPFEEPAFGVGFAVFCSVPTTLTSGVTLVNQAAGNGALALMLTVTTNVLGVFTTPLMLALNLRVSGMSAETGTITFDTGALIVKLVATILAPTVFGKLVRESHHSVSDWVAGHKTLLSLTNNSLLICIVWMTISSGRDVIVAQPAEMIFLAIAVGIALHAVLLALNGAACWLLRLAPPERKAAHILGSQKTLPVSITVLSFLPPRLGNIGLLTIPCIIGHLSQLFTDAFLVSTGKFDRPFLFCGPRADTDADAGEEEEEEASSSSSPHGGQLLEETGAEDGRV</sequence>
<feature type="transmembrane region" description="Helical" evidence="2">
    <location>
        <begin position="231"/>
        <end position="248"/>
    </location>
</feature>
<dbReference type="Pfam" id="PF13593">
    <property type="entry name" value="SBF_like"/>
    <property type="match status" value="1"/>
</dbReference>
<feature type="transmembrane region" description="Helical" evidence="2">
    <location>
        <begin position="269"/>
        <end position="288"/>
    </location>
</feature>
<feature type="region of interest" description="Disordered" evidence="1">
    <location>
        <begin position="400"/>
        <end position="436"/>
    </location>
</feature>
<feature type="transmembrane region" description="Helical" evidence="2">
    <location>
        <begin position="130"/>
        <end position="154"/>
    </location>
</feature>
<feature type="transmembrane region" description="Helical" evidence="2">
    <location>
        <begin position="300"/>
        <end position="326"/>
    </location>
</feature>
<feature type="transmembrane region" description="Helical" evidence="2">
    <location>
        <begin position="189"/>
        <end position="211"/>
    </location>
</feature>
<evidence type="ECO:0000256" key="2">
    <source>
        <dbReference type="SAM" id="Phobius"/>
    </source>
</evidence>
<feature type="transmembrane region" description="Helical" evidence="2">
    <location>
        <begin position="160"/>
        <end position="182"/>
    </location>
</feature>
<evidence type="ECO:0000256" key="1">
    <source>
        <dbReference type="SAM" id="MobiDB-lite"/>
    </source>
</evidence>
<accession>A0A061RZ11</accession>
<feature type="compositionally biased region" description="Acidic residues" evidence="1">
    <location>
        <begin position="403"/>
        <end position="414"/>
    </location>
</feature>
<dbReference type="PANTHER" id="PTHR18640:SF10">
    <property type="entry name" value="SODIUM_METABOLITE COTRANSPORTER BASS4, CHLOROPLASTIC-RELATED"/>
    <property type="match status" value="1"/>
</dbReference>
<feature type="transmembrane region" description="Helical" evidence="2">
    <location>
        <begin position="98"/>
        <end position="118"/>
    </location>
</feature>
<keyword evidence="2" id="KW-0812">Transmembrane</keyword>
<dbReference type="PANTHER" id="PTHR18640">
    <property type="entry name" value="SOLUTE CARRIER FAMILY 10 MEMBER 7"/>
    <property type="match status" value="1"/>
</dbReference>
<evidence type="ECO:0000313" key="3">
    <source>
        <dbReference type="EMBL" id="JAC78102.1"/>
    </source>
</evidence>
<gene>
    <name evidence="3" type="ORF">TSPGSL018_16031</name>
</gene>